<dbReference type="PANTHER" id="PTHR43701:SF2">
    <property type="entry name" value="MEMBRANE TRANSPORTER PROTEIN YJNA-RELATED"/>
    <property type="match status" value="1"/>
</dbReference>
<comment type="similarity">
    <text evidence="2 6">Belongs to the 4-toluene sulfonate uptake permease (TSUP) (TC 2.A.102) family.</text>
</comment>
<feature type="transmembrane region" description="Helical" evidence="6">
    <location>
        <begin position="232"/>
        <end position="250"/>
    </location>
</feature>
<comment type="subcellular location">
    <subcellularLocation>
        <location evidence="6">Cell membrane</location>
        <topology evidence="6">Multi-pass membrane protein</topology>
    </subcellularLocation>
    <subcellularLocation>
        <location evidence="1">Membrane</location>
        <topology evidence="1">Multi-pass membrane protein</topology>
    </subcellularLocation>
</comment>
<feature type="transmembrane region" description="Helical" evidence="6">
    <location>
        <begin position="137"/>
        <end position="170"/>
    </location>
</feature>
<evidence type="ECO:0000313" key="7">
    <source>
        <dbReference type="EMBL" id="MBE9189750.1"/>
    </source>
</evidence>
<feature type="transmembrane region" description="Helical" evidence="6">
    <location>
        <begin position="98"/>
        <end position="116"/>
    </location>
</feature>
<evidence type="ECO:0000256" key="3">
    <source>
        <dbReference type="ARBA" id="ARBA00022692"/>
    </source>
</evidence>
<keyword evidence="4 6" id="KW-1133">Transmembrane helix</keyword>
<dbReference type="EMBL" id="JADEWN010000008">
    <property type="protein sequence ID" value="MBE9189750.1"/>
    <property type="molecule type" value="Genomic_DNA"/>
</dbReference>
<feature type="transmembrane region" description="Helical" evidence="6">
    <location>
        <begin position="74"/>
        <end position="92"/>
    </location>
</feature>
<dbReference type="Pfam" id="PF01925">
    <property type="entry name" value="TauE"/>
    <property type="match status" value="1"/>
</dbReference>
<dbReference type="Proteomes" id="UP000651156">
    <property type="component" value="Unassembled WGS sequence"/>
</dbReference>
<comment type="caution">
    <text evidence="7">The sequence shown here is derived from an EMBL/GenBank/DDBJ whole genome shotgun (WGS) entry which is preliminary data.</text>
</comment>
<keyword evidence="5 6" id="KW-0472">Membrane</keyword>
<feature type="transmembrane region" description="Helical" evidence="6">
    <location>
        <begin position="176"/>
        <end position="195"/>
    </location>
</feature>
<dbReference type="InterPro" id="IPR051598">
    <property type="entry name" value="TSUP/Inactive_protease-like"/>
</dbReference>
<accession>A0ABR9UN95</accession>
<evidence type="ECO:0000256" key="4">
    <source>
        <dbReference type="ARBA" id="ARBA00022989"/>
    </source>
</evidence>
<name>A0ABR9UN95_9CHRO</name>
<dbReference type="PANTHER" id="PTHR43701">
    <property type="entry name" value="MEMBRANE TRANSPORTER PROTEIN MJ0441-RELATED"/>
    <property type="match status" value="1"/>
</dbReference>
<feature type="transmembrane region" description="Helical" evidence="6">
    <location>
        <begin position="7"/>
        <end position="36"/>
    </location>
</feature>
<dbReference type="RefSeq" id="WP_193930978.1">
    <property type="nucleotide sequence ID" value="NZ_CAWPMZ010000139.1"/>
</dbReference>
<keyword evidence="6" id="KW-1003">Cell membrane</keyword>
<evidence type="ECO:0000256" key="1">
    <source>
        <dbReference type="ARBA" id="ARBA00004141"/>
    </source>
</evidence>
<gene>
    <name evidence="7" type="ORF">IQ230_05085</name>
</gene>
<keyword evidence="3 6" id="KW-0812">Transmembrane</keyword>
<evidence type="ECO:0000256" key="2">
    <source>
        <dbReference type="ARBA" id="ARBA00009142"/>
    </source>
</evidence>
<evidence type="ECO:0000256" key="5">
    <source>
        <dbReference type="ARBA" id="ARBA00023136"/>
    </source>
</evidence>
<reference evidence="7 8" key="1">
    <citation type="submission" date="2020-10" db="EMBL/GenBank/DDBJ databases">
        <authorList>
            <person name="Castelo-Branco R."/>
            <person name="Eusebio N."/>
            <person name="Adriana R."/>
            <person name="Vieira A."/>
            <person name="Brugerolle De Fraissinette N."/>
            <person name="Rezende De Castro R."/>
            <person name="Schneider M.P."/>
            <person name="Vasconcelos V."/>
            <person name="Leao P.N."/>
        </authorList>
    </citation>
    <scope>NUCLEOTIDE SEQUENCE [LARGE SCALE GENOMIC DNA]</scope>
    <source>
        <strain evidence="7 8">LEGE 06123</strain>
    </source>
</reference>
<organism evidence="7 8">
    <name type="scientific">Gloeocapsopsis crepidinum LEGE 06123</name>
    <dbReference type="NCBI Taxonomy" id="588587"/>
    <lineage>
        <taxon>Bacteria</taxon>
        <taxon>Bacillati</taxon>
        <taxon>Cyanobacteriota</taxon>
        <taxon>Cyanophyceae</taxon>
        <taxon>Oscillatoriophycideae</taxon>
        <taxon>Chroococcales</taxon>
        <taxon>Chroococcaceae</taxon>
        <taxon>Gloeocapsopsis</taxon>
    </lineage>
</organism>
<evidence type="ECO:0000313" key="8">
    <source>
        <dbReference type="Proteomes" id="UP000651156"/>
    </source>
</evidence>
<protein>
    <recommendedName>
        <fullName evidence="6">Probable membrane transporter protein</fullName>
    </recommendedName>
</protein>
<feature type="transmembrane region" description="Helical" evidence="6">
    <location>
        <begin position="202"/>
        <end position="220"/>
    </location>
</feature>
<evidence type="ECO:0000256" key="6">
    <source>
        <dbReference type="RuleBase" id="RU363041"/>
    </source>
</evidence>
<dbReference type="InterPro" id="IPR002781">
    <property type="entry name" value="TM_pro_TauE-like"/>
</dbReference>
<keyword evidence="8" id="KW-1185">Reference proteome</keyword>
<sequence>MVFPNSLILTLGGLVAGILAGFLGIGGGTVLVPLMVALGYTPLQAVATSSLAIAIASISGSIQNWRMGYFDSQRVIYLGLPALFTAQIGVYLTSKFASYQLLTAFGLLLLTNIYLVDLKKHLIHLTNREPIQWINPVIARVCTGGAAGILAGLFSVGGGVIMVTMQVFLLGEPIKVAIQTSLGVIILTAISACLGHTLSNNVLFIEGTLLGIGGSLGVQVSTRILPKLPDNTVSLIFRLTLGLLSIYVFWQAWQVLHNNPLD</sequence>
<proteinExistence type="inferred from homology"/>
<feature type="transmembrane region" description="Helical" evidence="6">
    <location>
        <begin position="42"/>
        <end position="62"/>
    </location>
</feature>